<dbReference type="Pfam" id="PF00067">
    <property type="entry name" value="p450"/>
    <property type="match status" value="1"/>
</dbReference>
<evidence type="ECO:0000256" key="4">
    <source>
        <dbReference type="ARBA" id="ARBA00022723"/>
    </source>
</evidence>
<keyword evidence="12" id="KW-1185">Reference proteome</keyword>
<dbReference type="GO" id="GO:0005506">
    <property type="term" value="F:iron ion binding"/>
    <property type="evidence" value="ECO:0007669"/>
    <property type="project" value="InterPro"/>
</dbReference>
<dbReference type="Proteomes" id="UP000038010">
    <property type="component" value="Unassembled WGS sequence"/>
</dbReference>
<dbReference type="InterPro" id="IPR036396">
    <property type="entry name" value="Cyt_P450_sf"/>
</dbReference>
<feature type="signal peptide" evidence="10">
    <location>
        <begin position="1"/>
        <end position="21"/>
    </location>
</feature>
<dbReference type="GO" id="GO:0016705">
    <property type="term" value="F:oxidoreductase activity, acting on paired donors, with incorporation or reduction of molecular oxygen"/>
    <property type="evidence" value="ECO:0007669"/>
    <property type="project" value="InterPro"/>
</dbReference>
<comment type="caution">
    <text evidence="11">The sequence shown here is derived from an EMBL/GenBank/DDBJ whole genome shotgun (WGS) entry which is preliminary data.</text>
</comment>
<name>A0A0N0NRI1_9EURO</name>
<evidence type="ECO:0000256" key="7">
    <source>
        <dbReference type="ARBA" id="ARBA00023033"/>
    </source>
</evidence>
<dbReference type="GO" id="GO:0004497">
    <property type="term" value="F:monooxygenase activity"/>
    <property type="evidence" value="ECO:0007669"/>
    <property type="project" value="UniProtKB-KW"/>
</dbReference>
<organism evidence="11 12">
    <name type="scientific">Cyphellophora attinorum</name>
    <dbReference type="NCBI Taxonomy" id="1664694"/>
    <lineage>
        <taxon>Eukaryota</taxon>
        <taxon>Fungi</taxon>
        <taxon>Dikarya</taxon>
        <taxon>Ascomycota</taxon>
        <taxon>Pezizomycotina</taxon>
        <taxon>Eurotiomycetes</taxon>
        <taxon>Chaetothyriomycetidae</taxon>
        <taxon>Chaetothyriales</taxon>
        <taxon>Cyphellophoraceae</taxon>
        <taxon>Cyphellophora</taxon>
    </lineage>
</organism>
<evidence type="ECO:0000313" key="11">
    <source>
        <dbReference type="EMBL" id="KPI45108.1"/>
    </source>
</evidence>
<evidence type="ECO:0000256" key="8">
    <source>
        <dbReference type="PIRSR" id="PIRSR602401-1"/>
    </source>
</evidence>
<evidence type="ECO:0000256" key="9">
    <source>
        <dbReference type="RuleBase" id="RU000461"/>
    </source>
</evidence>
<evidence type="ECO:0000256" key="5">
    <source>
        <dbReference type="ARBA" id="ARBA00023002"/>
    </source>
</evidence>
<dbReference type="InterPro" id="IPR001128">
    <property type="entry name" value="Cyt_P450"/>
</dbReference>
<keyword evidence="5 9" id="KW-0560">Oxidoreductase</keyword>
<evidence type="ECO:0000256" key="6">
    <source>
        <dbReference type="ARBA" id="ARBA00023004"/>
    </source>
</evidence>
<dbReference type="Gene3D" id="1.10.630.10">
    <property type="entry name" value="Cytochrome P450"/>
    <property type="match status" value="1"/>
</dbReference>
<keyword evidence="6 8" id="KW-0408">Iron</keyword>
<protein>
    <submittedName>
        <fullName evidence="11">Fumitremorgin C synthase</fullName>
    </submittedName>
</protein>
<comment type="similarity">
    <text evidence="2 9">Belongs to the cytochrome P450 family.</text>
</comment>
<dbReference type="EMBL" id="LFJN01000002">
    <property type="protein sequence ID" value="KPI45108.1"/>
    <property type="molecule type" value="Genomic_DNA"/>
</dbReference>
<reference evidence="11 12" key="1">
    <citation type="submission" date="2015-06" db="EMBL/GenBank/DDBJ databases">
        <title>Draft genome of the ant-associated black yeast Phialophora attae CBS 131958.</title>
        <authorList>
            <person name="Moreno L.F."/>
            <person name="Stielow B.J."/>
            <person name="de Hoog S."/>
            <person name="Vicente V.A."/>
            <person name="Weiss V.A."/>
            <person name="de Vries M."/>
            <person name="Cruz L.M."/>
            <person name="Souza E.M."/>
        </authorList>
    </citation>
    <scope>NUCLEOTIDE SEQUENCE [LARGE SCALE GENOMIC DNA]</scope>
    <source>
        <strain evidence="11 12">CBS 131958</strain>
    </source>
</reference>
<keyword evidence="3 8" id="KW-0349">Heme</keyword>
<evidence type="ECO:0000256" key="3">
    <source>
        <dbReference type="ARBA" id="ARBA00022617"/>
    </source>
</evidence>
<keyword evidence="7 9" id="KW-0503">Monooxygenase</keyword>
<dbReference type="VEuPathDB" id="FungiDB:AB675_2524"/>
<feature type="binding site" description="axial binding residue" evidence="8">
    <location>
        <position position="456"/>
    </location>
    <ligand>
        <name>heme</name>
        <dbReference type="ChEBI" id="CHEBI:30413"/>
    </ligand>
    <ligandPart>
        <name>Fe</name>
        <dbReference type="ChEBI" id="CHEBI:18248"/>
    </ligandPart>
</feature>
<evidence type="ECO:0000256" key="2">
    <source>
        <dbReference type="ARBA" id="ARBA00010617"/>
    </source>
</evidence>
<dbReference type="PROSITE" id="PS00086">
    <property type="entry name" value="CYTOCHROME_P450"/>
    <property type="match status" value="1"/>
</dbReference>
<sequence>MLVSLMVVALVLLACQRLYDHLYVRSKASAATKTLPGPKGLPIVGNLRQLPKSLPWIQLQKWAEEYGSIYRLKLGNLEMLIVCSDKIANDLLRDRGHIYSSRPELPMSSELVSHHLRPAMLAYGPAWRAGRKLSHATIGPLVAGTYEHIQEEEALRLVLDLLHAPSEYGAHFERYASSIIMRIVYGVDVCDNNDQRLVRMKAVFENVVRAATPNAYLVNTFPMLMRLPKWLAPFKRLGARLHAEEYDLFSSLVHNVEKRARVGDPTVQETVVKKWLDTQGNYGPALTDPHAYYVLGTMVEGSVGSTSAEMAFFLLAMVLHPEKLDKLTTELDTVIGTPGSNIDMDKPRMPHLSDLPQLPYLRACIKETLRWRPTIAGGLLHKNTAEDVYQGYFIPKGSLVRPVQWDIHQDPTLYPSPTEFLPERWLDPSYPTYKSPLTEFPNLQNFSAFGYGRRICPGQYVASRSLMIQAMMIVWACDIRVARDTDGKELWPDRDAIAVGFNAKPKKFEFELRARKGRDRLVAREWEQVLARRVTNSKAFEG</sequence>
<keyword evidence="4 8" id="KW-0479">Metal-binding</keyword>
<comment type="cofactor">
    <cofactor evidence="1 8">
        <name>heme</name>
        <dbReference type="ChEBI" id="CHEBI:30413"/>
    </cofactor>
</comment>
<dbReference type="AlphaFoldDB" id="A0A0N0NRI1"/>
<feature type="chain" id="PRO_5005857026" evidence="10">
    <location>
        <begin position="22"/>
        <end position="542"/>
    </location>
</feature>
<accession>A0A0N0NRI1</accession>
<evidence type="ECO:0000256" key="10">
    <source>
        <dbReference type="SAM" id="SignalP"/>
    </source>
</evidence>
<dbReference type="GeneID" id="28734381"/>
<dbReference type="InterPro" id="IPR050364">
    <property type="entry name" value="Cytochrome_P450_fung"/>
</dbReference>
<dbReference type="PANTHER" id="PTHR46300:SF1">
    <property type="entry name" value="P450, PUTATIVE (EUROFUNG)-RELATED"/>
    <property type="match status" value="1"/>
</dbReference>
<dbReference type="CDD" id="cd11065">
    <property type="entry name" value="CYP64-like"/>
    <property type="match status" value="1"/>
</dbReference>
<dbReference type="InterPro" id="IPR002401">
    <property type="entry name" value="Cyt_P450_E_grp-I"/>
</dbReference>
<evidence type="ECO:0000256" key="1">
    <source>
        <dbReference type="ARBA" id="ARBA00001971"/>
    </source>
</evidence>
<dbReference type="SUPFAM" id="SSF48264">
    <property type="entry name" value="Cytochrome P450"/>
    <property type="match status" value="1"/>
</dbReference>
<dbReference type="GO" id="GO:0020037">
    <property type="term" value="F:heme binding"/>
    <property type="evidence" value="ECO:0007669"/>
    <property type="project" value="InterPro"/>
</dbReference>
<evidence type="ECO:0000313" key="12">
    <source>
        <dbReference type="Proteomes" id="UP000038010"/>
    </source>
</evidence>
<dbReference type="STRING" id="1664694.A0A0N0NRI1"/>
<dbReference type="RefSeq" id="XP_018005071.1">
    <property type="nucleotide sequence ID" value="XM_018142502.1"/>
</dbReference>
<gene>
    <name evidence="11" type="ORF">AB675_2524</name>
</gene>
<dbReference type="PANTHER" id="PTHR46300">
    <property type="entry name" value="P450, PUTATIVE (EUROFUNG)-RELATED-RELATED"/>
    <property type="match status" value="1"/>
</dbReference>
<proteinExistence type="inferred from homology"/>
<keyword evidence="10" id="KW-0732">Signal</keyword>
<dbReference type="PRINTS" id="PR00463">
    <property type="entry name" value="EP450I"/>
</dbReference>
<dbReference type="InterPro" id="IPR017972">
    <property type="entry name" value="Cyt_P450_CS"/>
</dbReference>
<dbReference type="OrthoDB" id="1103324at2759"/>